<dbReference type="AlphaFoldDB" id="A0A6G0VVK6"/>
<keyword evidence="2" id="KW-1185">Reference proteome</keyword>
<proteinExistence type="predicted"/>
<organism evidence="1 2">
    <name type="scientific">Aphis craccivora</name>
    <name type="common">Cowpea aphid</name>
    <dbReference type="NCBI Taxonomy" id="307492"/>
    <lineage>
        <taxon>Eukaryota</taxon>
        <taxon>Metazoa</taxon>
        <taxon>Ecdysozoa</taxon>
        <taxon>Arthropoda</taxon>
        <taxon>Hexapoda</taxon>
        <taxon>Insecta</taxon>
        <taxon>Pterygota</taxon>
        <taxon>Neoptera</taxon>
        <taxon>Paraneoptera</taxon>
        <taxon>Hemiptera</taxon>
        <taxon>Sternorrhyncha</taxon>
        <taxon>Aphidomorpha</taxon>
        <taxon>Aphidoidea</taxon>
        <taxon>Aphididae</taxon>
        <taxon>Aphidini</taxon>
        <taxon>Aphis</taxon>
        <taxon>Aphis</taxon>
    </lineage>
</organism>
<reference evidence="1 2" key="1">
    <citation type="submission" date="2019-08" db="EMBL/GenBank/DDBJ databases">
        <title>Whole genome of Aphis craccivora.</title>
        <authorList>
            <person name="Voronova N.V."/>
            <person name="Shulinski R.S."/>
            <person name="Bandarenka Y.V."/>
            <person name="Zhorov D.G."/>
            <person name="Warner D."/>
        </authorList>
    </citation>
    <scope>NUCLEOTIDE SEQUENCE [LARGE SCALE GENOMIC DNA]</scope>
    <source>
        <strain evidence="1">180601</strain>
        <tissue evidence="1">Whole Body</tissue>
    </source>
</reference>
<evidence type="ECO:0000313" key="2">
    <source>
        <dbReference type="Proteomes" id="UP000478052"/>
    </source>
</evidence>
<protein>
    <submittedName>
        <fullName evidence="1">PiggyBac transposable element-derived protein 4-like</fullName>
    </submittedName>
</protein>
<dbReference type="OrthoDB" id="6625281at2759"/>
<gene>
    <name evidence="1" type="ORF">FWK35_00034289</name>
</gene>
<accession>A0A6G0VVK6</accession>
<feature type="non-terminal residue" evidence="1">
    <location>
        <position position="100"/>
    </location>
</feature>
<dbReference type="EMBL" id="VUJU01012317">
    <property type="protein sequence ID" value="KAF0707996.1"/>
    <property type="molecule type" value="Genomic_DNA"/>
</dbReference>
<sequence>MCSLYDVARNSRRWPLTIFFNLLNISCINALNVCSANKNYAKVNRADFLETLALCLIRPNTERRILNKNLPKSIRFRGRKLLGLEKETETEKNVKTPRWS</sequence>
<dbReference type="Proteomes" id="UP000478052">
    <property type="component" value="Unassembled WGS sequence"/>
</dbReference>
<evidence type="ECO:0000313" key="1">
    <source>
        <dbReference type="EMBL" id="KAF0707996.1"/>
    </source>
</evidence>
<comment type="caution">
    <text evidence="1">The sequence shown here is derived from an EMBL/GenBank/DDBJ whole genome shotgun (WGS) entry which is preliminary data.</text>
</comment>
<name>A0A6G0VVK6_APHCR</name>